<accession>A0A938BMM5</accession>
<dbReference type="CDD" id="cd01673">
    <property type="entry name" value="dNK"/>
    <property type="match status" value="1"/>
</dbReference>
<dbReference type="PIRSF" id="PIRSF000705">
    <property type="entry name" value="DNK"/>
    <property type="match status" value="1"/>
</dbReference>
<keyword evidence="3" id="KW-0547">Nucleotide-binding</keyword>
<dbReference type="InterPro" id="IPR027417">
    <property type="entry name" value="P-loop_NTPase"/>
</dbReference>
<dbReference type="Pfam" id="PF01712">
    <property type="entry name" value="dNK"/>
    <property type="match status" value="1"/>
</dbReference>
<dbReference type="GO" id="GO:0019136">
    <property type="term" value="F:deoxynucleoside kinase activity"/>
    <property type="evidence" value="ECO:0007669"/>
    <property type="project" value="InterPro"/>
</dbReference>
<feature type="binding site" evidence="2">
    <location>
        <position position="93"/>
    </location>
    <ligand>
        <name>substrate</name>
    </ligand>
</feature>
<feature type="active site" description="Proton acceptor" evidence="1">
    <location>
        <position position="87"/>
    </location>
</feature>
<protein>
    <submittedName>
        <fullName evidence="5">Deoxynucleoside kinase</fullName>
    </submittedName>
</protein>
<name>A0A938BMM5_UNCEI</name>
<gene>
    <name evidence="5" type="ORF">FJY75_00430</name>
</gene>
<dbReference type="InterPro" id="IPR002624">
    <property type="entry name" value="DCK/DGK"/>
</dbReference>
<dbReference type="PANTHER" id="PTHR10513">
    <property type="entry name" value="DEOXYNUCLEOSIDE KINASE"/>
    <property type="match status" value="1"/>
</dbReference>
<keyword evidence="5" id="KW-0808">Transferase</keyword>
<dbReference type="InterPro" id="IPR050566">
    <property type="entry name" value="Deoxyribonucleoside_kinase"/>
</dbReference>
<organism evidence="5 6">
    <name type="scientific">Eiseniibacteriota bacterium</name>
    <dbReference type="NCBI Taxonomy" id="2212470"/>
    <lineage>
        <taxon>Bacteria</taxon>
        <taxon>Candidatus Eiseniibacteriota</taxon>
    </lineage>
</organism>
<feature type="binding site" evidence="2">
    <location>
        <position position="40"/>
    </location>
    <ligand>
        <name>substrate</name>
    </ligand>
</feature>
<feature type="binding site" evidence="2">
    <location>
        <position position="88"/>
    </location>
    <ligand>
        <name>substrate</name>
    </ligand>
</feature>
<dbReference type="InterPro" id="IPR031314">
    <property type="entry name" value="DNK_dom"/>
</dbReference>
<dbReference type="Gene3D" id="3.40.50.300">
    <property type="entry name" value="P-loop containing nucleotide triphosphate hydrolases"/>
    <property type="match status" value="1"/>
</dbReference>
<dbReference type="GO" id="GO:0005737">
    <property type="term" value="C:cytoplasm"/>
    <property type="evidence" value="ECO:0007669"/>
    <property type="project" value="TreeGrafter"/>
</dbReference>
<evidence type="ECO:0000313" key="6">
    <source>
        <dbReference type="Proteomes" id="UP000748308"/>
    </source>
</evidence>
<dbReference type="AlphaFoldDB" id="A0A938BMM5"/>
<feature type="binding site" evidence="2">
    <location>
        <position position="154"/>
    </location>
    <ligand>
        <name>substrate</name>
    </ligand>
</feature>
<feature type="binding site" evidence="2">
    <location>
        <position position="52"/>
    </location>
    <ligand>
        <name>substrate</name>
    </ligand>
</feature>
<reference evidence="5" key="1">
    <citation type="submission" date="2019-03" db="EMBL/GenBank/DDBJ databases">
        <title>Lake Tanganyika Metagenome-Assembled Genomes (MAGs).</title>
        <authorList>
            <person name="Tran P."/>
        </authorList>
    </citation>
    <scope>NUCLEOTIDE SEQUENCE</scope>
    <source>
        <strain evidence="5">M_DeepCast_400m_m2_100</strain>
    </source>
</reference>
<dbReference type="GO" id="GO:0005524">
    <property type="term" value="F:ATP binding"/>
    <property type="evidence" value="ECO:0007669"/>
    <property type="project" value="UniProtKB-KW"/>
</dbReference>
<keyword evidence="5" id="KW-0418">Kinase</keyword>
<evidence type="ECO:0000256" key="3">
    <source>
        <dbReference type="PIRSR" id="PIRSR000705-3"/>
    </source>
</evidence>
<feature type="binding site" evidence="2">
    <location>
        <position position="63"/>
    </location>
    <ligand>
        <name>substrate</name>
    </ligand>
</feature>
<sequence length="223" mass="25314">MVRETRPAGFFVGICGNIGVGKSAFARLLGERLGWDVYYEPVAENPFLEAFYADMRRWAFHLQIYLLAERFKAQKRFVERREPFIQDRTIYEDGEIFARVLFERGAMERREFESFRSLFREMVELLPFPGLLLHLRARPGALLERIRLRGRACEGEIGEAYLAQLERAYAEWIASVRGRCPIVEVDTEGIAFPPPAELIARIESEIRAAAGAAGAAAGARGGR</sequence>
<dbReference type="EMBL" id="VGIY01000004">
    <property type="protein sequence ID" value="MBM3316293.1"/>
    <property type="molecule type" value="Genomic_DNA"/>
</dbReference>
<dbReference type="PANTHER" id="PTHR10513:SF35">
    <property type="entry name" value="DEOXYADENOSINE KINASE"/>
    <property type="match status" value="1"/>
</dbReference>
<feature type="domain" description="Deoxynucleoside kinase" evidence="4">
    <location>
        <begin position="14"/>
        <end position="189"/>
    </location>
</feature>
<comment type="caution">
    <text evidence="5">The sequence shown here is derived from an EMBL/GenBank/DDBJ whole genome shotgun (WGS) entry which is preliminary data.</text>
</comment>
<keyword evidence="3" id="KW-0067">ATP-binding</keyword>
<dbReference type="SUPFAM" id="SSF52540">
    <property type="entry name" value="P-loop containing nucleoside triphosphate hydrolases"/>
    <property type="match status" value="1"/>
</dbReference>
<dbReference type="Proteomes" id="UP000748308">
    <property type="component" value="Unassembled WGS sequence"/>
</dbReference>
<evidence type="ECO:0000256" key="1">
    <source>
        <dbReference type="PIRSR" id="PIRSR000705-1"/>
    </source>
</evidence>
<proteinExistence type="predicted"/>
<feature type="binding site" evidence="3">
    <location>
        <begin position="145"/>
        <end position="149"/>
    </location>
    <ligand>
        <name>ATP</name>
        <dbReference type="ChEBI" id="CHEBI:30616"/>
    </ligand>
</feature>
<evidence type="ECO:0000256" key="2">
    <source>
        <dbReference type="PIRSR" id="PIRSR000705-2"/>
    </source>
</evidence>
<evidence type="ECO:0000259" key="4">
    <source>
        <dbReference type="Pfam" id="PF01712"/>
    </source>
</evidence>
<evidence type="ECO:0000313" key="5">
    <source>
        <dbReference type="EMBL" id="MBM3316293.1"/>
    </source>
</evidence>